<keyword evidence="2" id="KW-0648">Protein biosynthesis</keyword>
<dbReference type="PANTHER" id="PTHR33732:SF2">
    <property type="entry name" value="REF_SRPP-LIKE PROTEIN"/>
    <property type="match status" value="1"/>
</dbReference>
<keyword evidence="2" id="KW-0251">Elongation factor</keyword>
<sequence>MDQVEVENKDHDLKHLAFVRVAAFQALVCVSNLYDYAKHNSGPLRSTVGTFEGAVTTVVGPVYQKFKDVPDHLLGFLDKKVDEASHKFEEHAPAAAKQVVRQAQDLVHKTAEKAQKLVDEARSNGPWGALHYAADEYKHFVLVNSTKLWVKLNHNSAFHSVAQMVVPTAANLSDKYNCLVKDLSGKGYTVFGYLPLIPIDELAKAVKQAEAKDEAHVDAHKSDSDQD</sequence>
<evidence type="ECO:0000313" key="3">
    <source>
        <dbReference type="Proteomes" id="UP000026915"/>
    </source>
</evidence>
<dbReference type="Proteomes" id="UP000026915">
    <property type="component" value="Chromosome 2"/>
</dbReference>
<dbReference type="Pfam" id="PF05755">
    <property type="entry name" value="REF"/>
    <property type="match status" value="1"/>
</dbReference>
<dbReference type="InterPro" id="IPR008802">
    <property type="entry name" value="REF"/>
</dbReference>
<evidence type="ECO:0000256" key="1">
    <source>
        <dbReference type="ARBA" id="ARBA00009737"/>
    </source>
</evidence>
<protein>
    <submittedName>
        <fullName evidence="2">Rubber elongation factor protein (REF), putative isoform 2</fullName>
    </submittedName>
</protein>
<keyword evidence="3" id="KW-1185">Reference proteome</keyword>
<organism evidence="2 3">
    <name type="scientific">Theobroma cacao</name>
    <name type="common">Cacao</name>
    <name type="synonym">Cocoa</name>
    <dbReference type="NCBI Taxonomy" id="3641"/>
    <lineage>
        <taxon>Eukaryota</taxon>
        <taxon>Viridiplantae</taxon>
        <taxon>Streptophyta</taxon>
        <taxon>Embryophyta</taxon>
        <taxon>Tracheophyta</taxon>
        <taxon>Spermatophyta</taxon>
        <taxon>Magnoliopsida</taxon>
        <taxon>eudicotyledons</taxon>
        <taxon>Gunneridae</taxon>
        <taxon>Pentapetalae</taxon>
        <taxon>rosids</taxon>
        <taxon>malvids</taxon>
        <taxon>Malvales</taxon>
        <taxon>Malvaceae</taxon>
        <taxon>Byttnerioideae</taxon>
        <taxon>Theobroma</taxon>
    </lineage>
</organism>
<dbReference type="Gramene" id="Tc02v2_t017740.2">
    <property type="protein sequence ID" value="Tc02v2_p017740.2"/>
    <property type="gene ID" value="Tc02v2_g017740"/>
</dbReference>
<dbReference type="PANTHER" id="PTHR33732">
    <property type="entry name" value="REF/SRPP-LIKE PROTEIN OS05G0151300/LOC_OS05G05940"/>
    <property type="match status" value="1"/>
</dbReference>
<reference evidence="2 3" key="1">
    <citation type="journal article" date="2013" name="Genome Biol.">
        <title>The genome sequence of the most widely cultivated cacao type and its use to identify candidate genes regulating pod color.</title>
        <authorList>
            <person name="Motamayor J.C."/>
            <person name="Mockaitis K."/>
            <person name="Schmutz J."/>
            <person name="Haiminen N."/>
            <person name="Iii D.L."/>
            <person name="Cornejo O."/>
            <person name="Findley S.D."/>
            <person name="Zheng P."/>
            <person name="Utro F."/>
            <person name="Royaert S."/>
            <person name="Saski C."/>
            <person name="Jenkins J."/>
            <person name="Podicheti R."/>
            <person name="Zhao M."/>
            <person name="Scheffler B.E."/>
            <person name="Stack J.C."/>
            <person name="Feltus F.A."/>
            <person name="Mustiga G.M."/>
            <person name="Amores F."/>
            <person name="Phillips W."/>
            <person name="Marelli J.P."/>
            <person name="May G.D."/>
            <person name="Shapiro H."/>
            <person name="Ma J."/>
            <person name="Bustamante C.D."/>
            <person name="Schnell R.J."/>
            <person name="Main D."/>
            <person name="Gilbert D."/>
            <person name="Parida L."/>
            <person name="Kuhn D.N."/>
        </authorList>
    </citation>
    <scope>NUCLEOTIDE SEQUENCE [LARGE SCALE GENOMIC DNA]</scope>
    <source>
        <strain evidence="3">cv. Matina 1-6</strain>
    </source>
</reference>
<dbReference type="GO" id="GO:0003746">
    <property type="term" value="F:translation elongation factor activity"/>
    <property type="evidence" value="ECO:0007669"/>
    <property type="project" value="UniProtKB-KW"/>
</dbReference>
<comment type="similarity">
    <text evidence="1">Belongs to the REF/SRPP family.</text>
</comment>
<dbReference type="HOGENOM" id="CLU_069928_1_0_1"/>
<proteinExistence type="inferred from homology"/>
<dbReference type="EMBL" id="CM001880">
    <property type="protein sequence ID" value="EOX99857.1"/>
    <property type="molecule type" value="Genomic_DNA"/>
</dbReference>
<dbReference type="OrthoDB" id="1901372at2759"/>
<gene>
    <name evidence="2" type="ORF">TCM_008841</name>
</gene>
<evidence type="ECO:0000313" key="2">
    <source>
        <dbReference type="EMBL" id="EOX99857.1"/>
    </source>
</evidence>
<name>A0A061E5E5_THECC</name>
<dbReference type="Gramene" id="EOX99857">
    <property type="protein sequence ID" value="EOX99857"/>
    <property type="gene ID" value="TCM_008841"/>
</dbReference>
<dbReference type="AlphaFoldDB" id="A0A061E5E5"/>
<accession>A0A061E5E5</accession>